<dbReference type="AlphaFoldDB" id="A0A7T6XE16"/>
<proteinExistence type="predicted"/>
<name>A0A7T6XE16_LEPIR</name>
<sequence length="88" mass="10471">MIVPIAKGGSDSYENLITTSMENNLLKFNFLLNEIEFVIKEKGNLKNWNGLIDWYKSYIQDKSIEFFDDSMKRWHNALIRYEKENGEM</sequence>
<dbReference type="InterPro" id="IPR003615">
    <property type="entry name" value="HNH_nuc"/>
</dbReference>
<dbReference type="EMBL" id="MT743263">
    <property type="protein sequence ID" value="QQK39402.1"/>
    <property type="molecule type" value="Genomic_DNA"/>
</dbReference>
<accession>A0A7T6XE16</accession>
<dbReference type="CDD" id="cd00085">
    <property type="entry name" value="HNHc"/>
    <property type="match status" value="1"/>
</dbReference>
<evidence type="ECO:0000313" key="1">
    <source>
        <dbReference type="EMBL" id="QQK39402.1"/>
    </source>
</evidence>
<reference evidence="1" key="1">
    <citation type="submission" date="2020-07" db="EMBL/GenBank/DDBJ databases">
        <authorList>
            <person name="Ordonez Lopez L."/>
            <person name="Castillo Sanchez L.O."/>
            <person name="Rodriguez Reyes E.A."/>
            <person name="Carmona Gasca C.A."/>
            <person name="de la Pena-Moctezuma A."/>
        </authorList>
    </citation>
    <scope>NUCLEOTIDE SEQUENCE</scope>
    <source>
        <strain evidence="1">LOCaS46</strain>
    </source>
</reference>
<organism evidence="1">
    <name type="scientific">Leptospira interrogans serovar Canicola</name>
    <dbReference type="NCBI Taxonomy" id="211880"/>
    <lineage>
        <taxon>Bacteria</taxon>
        <taxon>Pseudomonadati</taxon>
        <taxon>Spirochaetota</taxon>
        <taxon>Spirochaetia</taxon>
        <taxon>Leptospirales</taxon>
        <taxon>Leptospiraceae</taxon>
        <taxon>Leptospira</taxon>
    </lineage>
</organism>
<protein>
    <submittedName>
        <fullName evidence="1">Uncharacterized protein</fullName>
    </submittedName>
</protein>